<name>A0A2T3NDH5_9GAMM</name>
<keyword evidence="2" id="KW-0812">Transmembrane</keyword>
<feature type="transmembrane region" description="Helical" evidence="2">
    <location>
        <begin position="90"/>
        <end position="107"/>
    </location>
</feature>
<feature type="transmembrane region" description="Helical" evidence="2">
    <location>
        <begin position="114"/>
        <end position="131"/>
    </location>
</feature>
<dbReference type="InterPro" id="IPR009476">
    <property type="entry name" value="DUF1097"/>
</dbReference>
<feature type="transmembrane region" description="Helical" evidence="2">
    <location>
        <begin position="137"/>
        <end position="157"/>
    </location>
</feature>
<evidence type="ECO:0000313" key="4">
    <source>
        <dbReference type="Proteomes" id="UP000241346"/>
    </source>
</evidence>
<evidence type="ECO:0000313" key="3">
    <source>
        <dbReference type="EMBL" id="PSW12242.1"/>
    </source>
</evidence>
<keyword evidence="2" id="KW-0472">Membrane</keyword>
<feature type="transmembrane region" description="Helical" evidence="2">
    <location>
        <begin position="64"/>
        <end position="84"/>
    </location>
</feature>
<accession>A0A2T3NDH5</accession>
<dbReference type="Pfam" id="PF06496">
    <property type="entry name" value="DUF1097"/>
    <property type="match status" value="1"/>
</dbReference>
<comment type="caution">
    <text evidence="3">The sequence shown here is derived from an EMBL/GenBank/DDBJ whole genome shotgun (WGS) entry which is preliminary data.</text>
</comment>
<protein>
    <submittedName>
        <fullName evidence="3">DUF1097 domain-containing protein</fullName>
    </submittedName>
</protein>
<evidence type="ECO:0000256" key="1">
    <source>
        <dbReference type="SAM" id="MobiDB-lite"/>
    </source>
</evidence>
<reference evidence="3 4" key="1">
    <citation type="submission" date="2018-03" db="EMBL/GenBank/DDBJ databases">
        <title>Whole genome sequencing of Histamine producing bacteria.</title>
        <authorList>
            <person name="Butler K."/>
        </authorList>
    </citation>
    <scope>NUCLEOTIDE SEQUENCE [LARGE SCALE GENOMIC DNA]</scope>
    <source>
        <strain evidence="3 4">DSM 19138</strain>
    </source>
</reference>
<organism evidence="3 4">
    <name type="scientific">Photobacterium rosenbergii</name>
    <dbReference type="NCBI Taxonomy" id="294936"/>
    <lineage>
        <taxon>Bacteria</taxon>
        <taxon>Pseudomonadati</taxon>
        <taxon>Pseudomonadota</taxon>
        <taxon>Gammaproteobacteria</taxon>
        <taxon>Vibrionales</taxon>
        <taxon>Vibrionaceae</taxon>
        <taxon>Photobacterium</taxon>
    </lineage>
</organism>
<keyword evidence="2" id="KW-1133">Transmembrane helix</keyword>
<dbReference type="RefSeq" id="WP_107298732.1">
    <property type="nucleotide sequence ID" value="NZ_PYMB01000005.1"/>
</dbReference>
<proteinExistence type="predicted"/>
<sequence length="193" mass="20608">MNWSKFIVIPIIVAALAFTIQALDQVMAGMMPVADNVGFGWIAFISWAMYFMAGCTVEGGKKVFCNYAAGIVASVAIMLLGGALSGLGFFAFPIAVFVVVIPCICLERIPPFDFVPALFVGAGIFFGFMSYVPGATFATATLTELVYCVIGLVYGWMTVTLRGKYEASLKDLKKDAPKTGAPQEDASVEHPST</sequence>
<dbReference type="Proteomes" id="UP000241346">
    <property type="component" value="Unassembled WGS sequence"/>
</dbReference>
<dbReference type="EMBL" id="PYMB01000005">
    <property type="protein sequence ID" value="PSW12242.1"/>
    <property type="molecule type" value="Genomic_DNA"/>
</dbReference>
<dbReference type="OrthoDB" id="2063545at2"/>
<feature type="transmembrane region" description="Helical" evidence="2">
    <location>
        <begin position="38"/>
        <end position="57"/>
    </location>
</feature>
<feature type="region of interest" description="Disordered" evidence="1">
    <location>
        <begin position="174"/>
        <end position="193"/>
    </location>
</feature>
<dbReference type="AlphaFoldDB" id="A0A2T3NDH5"/>
<gene>
    <name evidence="3" type="ORF">C9J01_13750</name>
</gene>
<evidence type="ECO:0000256" key="2">
    <source>
        <dbReference type="SAM" id="Phobius"/>
    </source>
</evidence>